<dbReference type="AlphaFoldDB" id="A0A917VDN0"/>
<reference evidence="2" key="2">
    <citation type="submission" date="2020-09" db="EMBL/GenBank/DDBJ databases">
        <authorList>
            <person name="Sun Q."/>
            <person name="Ohkuma M."/>
        </authorList>
    </citation>
    <scope>NUCLEOTIDE SEQUENCE</scope>
    <source>
        <strain evidence="2">JCM 3035</strain>
    </source>
</reference>
<protein>
    <submittedName>
        <fullName evidence="2">Uncharacterized protein</fullName>
    </submittedName>
</protein>
<comment type="caution">
    <text evidence="2">The sequence shown here is derived from an EMBL/GenBank/DDBJ whole genome shotgun (WGS) entry which is preliminary data.</text>
</comment>
<reference evidence="2" key="1">
    <citation type="journal article" date="2014" name="Int. J. Syst. Evol. Microbiol.">
        <title>Complete genome sequence of Corynebacterium casei LMG S-19264T (=DSM 44701T), isolated from a smear-ripened cheese.</title>
        <authorList>
            <consortium name="US DOE Joint Genome Institute (JGI-PGF)"/>
            <person name="Walter F."/>
            <person name="Albersmeier A."/>
            <person name="Kalinowski J."/>
            <person name="Ruckert C."/>
        </authorList>
    </citation>
    <scope>NUCLEOTIDE SEQUENCE</scope>
    <source>
        <strain evidence="2">JCM 3035</strain>
    </source>
</reference>
<dbReference type="EMBL" id="BMPQ01000006">
    <property type="protein sequence ID" value="GGK67368.1"/>
    <property type="molecule type" value="Genomic_DNA"/>
</dbReference>
<feature type="region of interest" description="Disordered" evidence="1">
    <location>
        <begin position="1"/>
        <end position="53"/>
    </location>
</feature>
<sequence length="285" mass="30761">MSESYENGGADSSGGRAPREPGRARGGPAGLPEELRALGRSLDPPGASGTESMVERVLEQILAEGVPVPVAEPTGPTTRIRSARWWARQRWRSLTAALCGLLTVLVLTPPVRAAVVDWFGFGGVDVRYKPGPHASPSPVPGCEQALTVAGAARRAGFEPLLPRELGRPSAAQVSADRRVLSLCWHTGDGEVIRLDQFRATLSPLFWKSTTVPYEPATVNGDSGLWFAEPHRLELALLDEQGQEYARTVRTAGPTLLWEDQGEQRTLRLEGVESWERAVAVAESAE</sequence>
<evidence type="ECO:0000313" key="2">
    <source>
        <dbReference type="EMBL" id="GGK67368.1"/>
    </source>
</evidence>
<evidence type="ECO:0000256" key="1">
    <source>
        <dbReference type="SAM" id="MobiDB-lite"/>
    </source>
</evidence>
<organism evidence="2 3">
    <name type="scientific">Streptomyces flaveus</name>
    <dbReference type="NCBI Taxonomy" id="66370"/>
    <lineage>
        <taxon>Bacteria</taxon>
        <taxon>Bacillati</taxon>
        <taxon>Actinomycetota</taxon>
        <taxon>Actinomycetes</taxon>
        <taxon>Kitasatosporales</taxon>
        <taxon>Streptomycetaceae</taxon>
        <taxon>Streptomyces</taxon>
        <taxon>Streptomyces aurantiacus group</taxon>
    </lineage>
</organism>
<proteinExistence type="predicted"/>
<dbReference type="Proteomes" id="UP000637788">
    <property type="component" value="Unassembled WGS sequence"/>
</dbReference>
<accession>A0A917VDN0</accession>
<name>A0A917VDN0_9ACTN</name>
<keyword evidence="3" id="KW-1185">Reference proteome</keyword>
<gene>
    <name evidence="2" type="ORF">GCM10010094_30560</name>
</gene>
<dbReference type="RefSeq" id="WP_246567748.1">
    <property type="nucleotide sequence ID" value="NZ_BMPQ01000006.1"/>
</dbReference>
<evidence type="ECO:0000313" key="3">
    <source>
        <dbReference type="Proteomes" id="UP000637788"/>
    </source>
</evidence>